<evidence type="ECO:0000256" key="1">
    <source>
        <dbReference type="SAM" id="MobiDB-lite"/>
    </source>
</evidence>
<keyword evidence="3" id="KW-1185">Reference proteome</keyword>
<evidence type="ECO:0000313" key="3">
    <source>
        <dbReference type="Proteomes" id="UP001280581"/>
    </source>
</evidence>
<evidence type="ECO:0000313" key="2">
    <source>
        <dbReference type="EMBL" id="KAK3213482.1"/>
    </source>
</evidence>
<dbReference type="AlphaFoldDB" id="A0AAN6M3I7"/>
<dbReference type="EMBL" id="WVTA01000004">
    <property type="protein sequence ID" value="KAK3213482.1"/>
    <property type="molecule type" value="Genomic_DNA"/>
</dbReference>
<protein>
    <submittedName>
        <fullName evidence="2">Uncharacterized protein</fullName>
    </submittedName>
</protein>
<feature type="region of interest" description="Disordered" evidence="1">
    <location>
        <begin position="1"/>
        <end position="31"/>
    </location>
</feature>
<comment type="caution">
    <text evidence="2">The sequence shown here is derived from an EMBL/GenBank/DDBJ whole genome shotgun (WGS) entry which is preliminary data.</text>
</comment>
<gene>
    <name evidence="2" type="ORF">GRF29_28g69767</name>
</gene>
<name>A0AAN6M3I7_9PLEO</name>
<dbReference type="Proteomes" id="UP001280581">
    <property type="component" value="Unassembled WGS sequence"/>
</dbReference>
<sequence>MDDSRPQLSEGMRGGDSQYGFVGESAERNDRAQEWELHDSKDSTYPYLAHIKALSSTWRTLQHLADWMQVGTSPSRWTNEYKKDSEERARRRAKTNLALVEYAGEATPNVTHISDAGTLKEVLSSFHAVPSETKPLRLFVVEDLSQEVIEQLGSRFDIDPLFFREQIEDYVWHNLGAVSATPAPLLVDMKNRSWFRVRNFRLRHHEEESSFRAARGETRAWNVSRRLDDDMNHWAWAGEDTAIVSMLRTRTTIWVGADGRCGDAPVGVILLDPTVRNGKPLWYDRANWLPVPSMASTSSPHPPTSSSWYTTILTLTRLYPWFESPSPTPLSPHVIAKPALYTIAAEWLLVADYVKGRLSQIERELELPHIFRTRSDTIDASLARLHTWRRALPTFIEMLQETLEFSLPAASRLTHPLQRSGTGGAGLPALPRNIHFADGPRGSSF</sequence>
<accession>A0AAN6M3I7</accession>
<proteinExistence type="predicted"/>
<reference evidence="2 3" key="1">
    <citation type="submission" date="2021-02" db="EMBL/GenBank/DDBJ databases">
        <title>Genome assembly of Pseudopithomyces chartarum.</title>
        <authorList>
            <person name="Jauregui R."/>
            <person name="Singh J."/>
            <person name="Voisey C."/>
        </authorList>
    </citation>
    <scope>NUCLEOTIDE SEQUENCE [LARGE SCALE GENOMIC DNA]</scope>
    <source>
        <strain evidence="2 3">AGR01</strain>
    </source>
</reference>
<organism evidence="2 3">
    <name type="scientific">Pseudopithomyces chartarum</name>
    <dbReference type="NCBI Taxonomy" id="1892770"/>
    <lineage>
        <taxon>Eukaryota</taxon>
        <taxon>Fungi</taxon>
        <taxon>Dikarya</taxon>
        <taxon>Ascomycota</taxon>
        <taxon>Pezizomycotina</taxon>
        <taxon>Dothideomycetes</taxon>
        <taxon>Pleosporomycetidae</taxon>
        <taxon>Pleosporales</taxon>
        <taxon>Massarineae</taxon>
        <taxon>Didymosphaeriaceae</taxon>
        <taxon>Pseudopithomyces</taxon>
    </lineage>
</organism>